<comment type="caution">
    <text evidence="2">The sequence shown here is derived from an EMBL/GenBank/DDBJ whole genome shotgun (WGS) entry which is preliminary data.</text>
</comment>
<accession>A0A1R3GIB5</accession>
<sequence>MAESVKGMLILLGTGGESNSPPRRDGIRGMEVGDGTKYKSSSGIEI</sequence>
<keyword evidence="3" id="KW-1185">Reference proteome</keyword>
<evidence type="ECO:0000313" key="2">
    <source>
        <dbReference type="EMBL" id="OMO57760.1"/>
    </source>
</evidence>
<dbReference type="Proteomes" id="UP000187203">
    <property type="component" value="Unassembled WGS sequence"/>
</dbReference>
<feature type="region of interest" description="Disordered" evidence="1">
    <location>
        <begin position="1"/>
        <end position="46"/>
    </location>
</feature>
<protein>
    <submittedName>
        <fullName evidence="2">Uncharacterized protein</fullName>
    </submittedName>
</protein>
<proteinExistence type="predicted"/>
<dbReference type="EMBL" id="AWUE01022490">
    <property type="protein sequence ID" value="OMO57760.1"/>
    <property type="molecule type" value="Genomic_DNA"/>
</dbReference>
<name>A0A1R3GIB5_9ROSI</name>
<evidence type="ECO:0000313" key="3">
    <source>
        <dbReference type="Proteomes" id="UP000187203"/>
    </source>
</evidence>
<organism evidence="2 3">
    <name type="scientific">Corchorus olitorius</name>
    <dbReference type="NCBI Taxonomy" id="93759"/>
    <lineage>
        <taxon>Eukaryota</taxon>
        <taxon>Viridiplantae</taxon>
        <taxon>Streptophyta</taxon>
        <taxon>Embryophyta</taxon>
        <taxon>Tracheophyta</taxon>
        <taxon>Spermatophyta</taxon>
        <taxon>Magnoliopsida</taxon>
        <taxon>eudicotyledons</taxon>
        <taxon>Gunneridae</taxon>
        <taxon>Pentapetalae</taxon>
        <taxon>rosids</taxon>
        <taxon>malvids</taxon>
        <taxon>Malvales</taxon>
        <taxon>Malvaceae</taxon>
        <taxon>Grewioideae</taxon>
        <taxon>Apeibeae</taxon>
        <taxon>Corchorus</taxon>
    </lineage>
</organism>
<evidence type="ECO:0000256" key="1">
    <source>
        <dbReference type="SAM" id="MobiDB-lite"/>
    </source>
</evidence>
<gene>
    <name evidence="2" type="ORF">COLO4_35122</name>
</gene>
<reference evidence="3" key="1">
    <citation type="submission" date="2013-09" db="EMBL/GenBank/DDBJ databases">
        <title>Corchorus olitorius genome sequencing.</title>
        <authorList>
            <person name="Alam M."/>
            <person name="Haque M.S."/>
            <person name="Islam M.S."/>
            <person name="Emdad E.M."/>
            <person name="Islam M.M."/>
            <person name="Ahmed B."/>
            <person name="Halim A."/>
            <person name="Hossen Q.M.M."/>
            <person name="Hossain M.Z."/>
            <person name="Ahmed R."/>
            <person name="Khan M.M."/>
            <person name="Islam R."/>
            <person name="Rashid M.M."/>
            <person name="Khan S.A."/>
            <person name="Rahman M.S."/>
            <person name="Alam M."/>
            <person name="Yahiya A.S."/>
            <person name="Khan M.S."/>
            <person name="Azam M.S."/>
            <person name="Haque T."/>
            <person name="Lashkar M.Z.H."/>
            <person name="Akhand A.I."/>
            <person name="Morshed G."/>
            <person name="Roy S."/>
            <person name="Uddin K.S."/>
            <person name="Rabeya T."/>
            <person name="Hossain A.S."/>
            <person name="Chowdhury A."/>
            <person name="Snigdha A.R."/>
            <person name="Mortoza M.S."/>
            <person name="Matin S.A."/>
            <person name="Hoque S.M.E."/>
            <person name="Islam M.K."/>
            <person name="Roy D.K."/>
            <person name="Haider R."/>
            <person name="Moosa M.M."/>
            <person name="Elias S.M."/>
            <person name="Hasan A.M."/>
            <person name="Jahan S."/>
            <person name="Shafiuddin M."/>
            <person name="Mahmood N."/>
            <person name="Shommy N.S."/>
        </authorList>
    </citation>
    <scope>NUCLEOTIDE SEQUENCE [LARGE SCALE GENOMIC DNA]</scope>
    <source>
        <strain evidence="3">cv. O-4</strain>
    </source>
</reference>
<dbReference type="AlphaFoldDB" id="A0A1R3GIB5"/>